<proteinExistence type="predicted"/>
<gene>
    <name evidence="3" type="ORF">DM01DRAFT_1380060</name>
</gene>
<comment type="caution">
    <text evidence="3">The sequence shown here is derived from an EMBL/GenBank/DDBJ whole genome shotgun (WGS) entry which is preliminary data.</text>
</comment>
<evidence type="ECO:0000256" key="1">
    <source>
        <dbReference type="ARBA" id="ARBA00022898"/>
    </source>
</evidence>
<accession>A0A1X2GW34</accession>
<dbReference type="GO" id="GO:0016740">
    <property type="term" value="F:transferase activity"/>
    <property type="evidence" value="ECO:0007669"/>
    <property type="project" value="UniProtKB-KW"/>
</dbReference>
<keyword evidence="4" id="KW-1185">Reference proteome</keyword>
<reference evidence="3 4" key="1">
    <citation type="submission" date="2016-07" db="EMBL/GenBank/DDBJ databases">
        <title>Pervasive Adenine N6-methylation of Active Genes in Fungi.</title>
        <authorList>
            <consortium name="DOE Joint Genome Institute"/>
            <person name="Mondo S.J."/>
            <person name="Dannebaum R.O."/>
            <person name="Kuo R.C."/>
            <person name="Labutti K."/>
            <person name="Haridas S."/>
            <person name="Kuo A."/>
            <person name="Salamov A."/>
            <person name="Ahrendt S.R."/>
            <person name="Lipzen A."/>
            <person name="Sullivan W."/>
            <person name="Andreopoulos W.B."/>
            <person name="Clum A."/>
            <person name="Lindquist E."/>
            <person name="Daum C."/>
            <person name="Ramamoorthy G.K."/>
            <person name="Gryganskyi A."/>
            <person name="Culley D."/>
            <person name="Magnuson J.K."/>
            <person name="James T.Y."/>
            <person name="O'Malley M.A."/>
            <person name="Stajich J.E."/>
            <person name="Spatafora J.W."/>
            <person name="Visel A."/>
            <person name="Grigoriev I.V."/>
        </authorList>
    </citation>
    <scope>NUCLEOTIDE SEQUENCE [LARGE SCALE GENOMIC DNA]</scope>
    <source>
        <strain evidence="3 4">NRRL 3301</strain>
    </source>
</reference>
<feature type="domain" description="Aminotransferase class V" evidence="2">
    <location>
        <begin position="29"/>
        <end position="336"/>
    </location>
</feature>
<dbReference type="EMBL" id="MCGT01000002">
    <property type="protein sequence ID" value="ORX62247.1"/>
    <property type="molecule type" value="Genomic_DNA"/>
</dbReference>
<dbReference type="Gene3D" id="3.40.640.10">
    <property type="entry name" value="Type I PLP-dependent aspartate aminotransferase-like (Major domain)"/>
    <property type="match status" value="1"/>
</dbReference>
<keyword evidence="3" id="KW-0808">Transferase</keyword>
<evidence type="ECO:0000259" key="2">
    <source>
        <dbReference type="Pfam" id="PF00266"/>
    </source>
</evidence>
<organism evidence="3 4">
    <name type="scientific">Hesseltinella vesiculosa</name>
    <dbReference type="NCBI Taxonomy" id="101127"/>
    <lineage>
        <taxon>Eukaryota</taxon>
        <taxon>Fungi</taxon>
        <taxon>Fungi incertae sedis</taxon>
        <taxon>Mucoromycota</taxon>
        <taxon>Mucoromycotina</taxon>
        <taxon>Mucoromycetes</taxon>
        <taxon>Mucorales</taxon>
        <taxon>Cunninghamellaceae</taxon>
        <taxon>Hesseltinella</taxon>
    </lineage>
</organism>
<evidence type="ECO:0000313" key="4">
    <source>
        <dbReference type="Proteomes" id="UP000242146"/>
    </source>
</evidence>
<dbReference type="STRING" id="101127.A0A1X2GW34"/>
<dbReference type="AlphaFoldDB" id="A0A1X2GW34"/>
<dbReference type="InterPro" id="IPR015424">
    <property type="entry name" value="PyrdxlP-dep_Trfase"/>
</dbReference>
<dbReference type="SUPFAM" id="SSF53383">
    <property type="entry name" value="PLP-dependent transferases"/>
    <property type="match status" value="1"/>
</dbReference>
<dbReference type="InterPro" id="IPR000192">
    <property type="entry name" value="Aminotrans_V_dom"/>
</dbReference>
<sequence>MIDGAKVRQDFLFEPEYVPLNHGSYGVFPRAVQKVQREYQDKTEAFPDRWMRLEMYPELRKSRELIAGLLHCPADDLIFCYNASSAANIILRNFPFNEGDKVLYYTQGYVNVNSTLEYVRDTKKIELVPVHLEFPLSHEEIVAATKEKLEEHKDIRLAVYDLISSLPGAVMPYEELQRLFKSKNIVTVADGAHVVGQIPVNLETLDPDFFFTNCHKWLFVPRGFAALYVKKSHQGALHPQTVNSFYVNHTNASDFSSFEKEFASPGTIDHSNYFCVEAALAYRESLGGEEAIMKHNHDLAVQGGALMAKILGTQVMENEQGTLTASMVNVELPITTPAGVSDADFGRQIMTKLVYDHHVMVSPFKNSGKWWMRACAQVYLTIDDFKKGAHAAAKVCQELRKD</sequence>
<dbReference type="Pfam" id="PF00266">
    <property type="entry name" value="Aminotran_5"/>
    <property type="match status" value="1"/>
</dbReference>
<protein>
    <submittedName>
        <fullName evidence="3">PLP-dependent transferase</fullName>
    </submittedName>
</protein>
<evidence type="ECO:0000313" key="3">
    <source>
        <dbReference type="EMBL" id="ORX62247.1"/>
    </source>
</evidence>
<dbReference type="Gene3D" id="3.90.1150.10">
    <property type="entry name" value="Aspartate Aminotransferase, domain 1"/>
    <property type="match status" value="1"/>
</dbReference>
<dbReference type="PANTHER" id="PTHR43092">
    <property type="entry name" value="L-CYSTEINE DESULFHYDRASE"/>
    <property type="match status" value="1"/>
</dbReference>
<dbReference type="Proteomes" id="UP000242146">
    <property type="component" value="Unassembled WGS sequence"/>
</dbReference>
<dbReference type="InterPro" id="IPR015421">
    <property type="entry name" value="PyrdxlP-dep_Trfase_major"/>
</dbReference>
<dbReference type="PANTHER" id="PTHR43092:SF2">
    <property type="entry name" value="HERCYNYLCYSTEINE SULFOXIDE LYASE"/>
    <property type="match status" value="1"/>
</dbReference>
<dbReference type="InterPro" id="IPR015422">
    <property type="entry name" value="PyrdxlP-dep_Trfase_small"/>
</dbReference>
<dbReference type="OrthoDB" id="5978656at2759"/>
<keyword evidence="1" id="KW-0663">Pyridoxal phosphate</keyword>
<name>A0A1X2GW34_9FUNG</name>